<evidence type="ECO:0000259" key="3">
    <source>
        <dbReference type="Pfam" id="PF09607"/>
    </source>
</evidence>
<sequence length="315" mass="36599">VVVFKPYGKVGPPAKRMKYDASFKLKVARFAKAPNNSAAAREFGVNEKQVREWKKAEEKLIDITRTKCALRRVARTGGVIIRVGQREPREWIRHHREQHMYLRNEAGQVKSRHRRLDMKKARFTVVLSCMADGTKLKPMIIFKQKTMPKVKFPAGVYVHVHENGWMDEEGVRLWLEHIWSRSPGGLRKKRSLLVWDMFRSHLTEPPLDVCLNKPFKDRVRDRWNKWMIEGEKTFTKGGNMRAAPIELLCEIVIDSWNAIKTETVVKSFKKRCISNSLDGEEDDVVWEDDDEAAAESEDWDSPEGTISSEEDFEGF</sequence>
<dbReference type="Proteomes" id="UP000747542">
    <property type="component" value="Unassembled WGS sequence"/>
</dbReference>
<evidence type="ECO:0000259" key="2">
    <source>
        <dbReference type="Pfam" id="PF03184"/>
    </source>
</evidence>
<dbReference type="Gene3D" id="1.10.10.60">
    <property type="entry name" value="Homeodomain-like"/>
    <property type="match status" value="1"/>
</dbReference>
<protein>
    <submittedName>
        <fullName evidence="4">Pogo transposable element-like 10</fullName>
    </submittedName>
</protein>
<feature type="domain" description="DDE-1" evidence="2">
    <location>
        <begin position="206"/>
        <end position="268"/>
    </location>
</feature>
<feature type="compositionally biased region" description="Acidic residues" evidence="1">
    <location>
        <begin position="282"/>
        <end position="301"/>
    </location>
</feature>
<organism evidence="4 5">
    <name type="scientific">Homarus americanus</name>
    <name type="common">American lobster</name>
    <dbReference type="NCBI Taxonomy" id="6706"/>
    <lineage>
        <taxon>Eukaryota</taxon>
        <taxon>Metazoa</taxon>
        <taxon>Ecdysozoa</taxon>
        <taxon>Arthropoda</taxon>
        <taxon>Crustacea</taxon>
        <taxon>Multicrustacea</taxon>
        <taxon>Malacostraca</taxon>
        <taxon>Eumalacostraca</taxon>
        <taxon>Eucarida</taxon>
        <taxon>Decapoda</taxon>
        <taxon>Pleocyemata</taxon>
        <taxon>Astacidea</taxon>
        <taxon>Nephropoidea</taxon>
        <taxon>Nephropidae</taxon>
        <taxon>Homarus</taxon>
    </lineage>
</organism>
<dbReference type="InterPro" id="IPR004875">
    <property type="entry name" value="DDE_SF_endonuclease_dom"/>
</dbReference>
<feature type="region of interest" description="Disordered" evidence="1">
    <location>
        <begin position="282"/>
        <end position="315"/>
    </location>
</feature>
<dbReference type="GO" id="GO:0043565">
    <property type="term" value="F:sequence-specific DNA binding"/>
    <property type="evidence" value="ECO:0007669"/>
    <property type="project" value="InterPro"/>
</dbReference>
<name>A0A8J5N9N1_HOMAM</name>
<feature type="non-terminal residue" evidence="4">
    <location>
        <position position="1"/>
    </location>
</feature>
<dbReference type="AlphaFoldDB" id="A0A8J5N9N1"/>
<comment type="caution">
    <text evidence="4">The sequence shown here is derived from an EMBL/GenBank/DDBJ whole genome shotgun (WGS) entry which is preliminary data.</text>
</comment>
<dbReference type="EMBL" id="JAHLQT010006108">
    <property type="protein sequence ID" value="KAG7175313.1"/>
    <property type="molecule type" value="Genomic_DNA"/>
</dbReference>
<evidence type="ECO:0000313" key="5">
    <source>
        <dbReference type="Proteomes" id="UP000747542"/>
    </source>
</evidence>
<dbReference type="Pfam" id="PF09607">
    <property type="entry name" value="BrkDBD"/>
    <property type="match status" value="1"/>
</dbReference>
<dbReference type="PANTHER" id="PTHR19303">
    <property type="entry name" value="TRANSPOSON"/>
    <property type="match status" value="1"/>
</dbReference>
<dbReference type="SUPFAM" id="SSF48295">
    <property type="entry name" value="TrpR-like"/>
    <property type="match status" value="1"/>
</dbReference>
<dbReference type="InterPro" id="IPR018586">
    <property type="entry name" value="Brinker_DNA-bd"/>
</dbReference>
<evidence type="ECO:0000256" key="1">
    <source>
        <dbReference type="SAM" id="MobiDB-lite"/>
    </source>
</evidence>
<dbReference type="InterPro" id="IPR050863">
    <property type="entry name" value="CenT-Element_Derived"/>
</dbReference>
<dbReference type="InterPro" id="IPR010921">
    <property type="entry name" value="Trp_repressor/repl_initiator"/>
</dbReference>
<proteinExistence type="predicted"/>
<dbReference type="Pfam" id="PF03184">
    <property type="entry name" value="DDE_1"/>
    <property type="match status" value="2"/>
</dbReference>
<feature type="domain" description="DDE-1" evidence="2">
    <location>
        <begin position="120"/>
        <end position="203"/>
    </location>
</feature>
<accession>A0A8J5N9N1</accession>
<gene>
    <name evidence="4" type="primary">Pogo-L10</name>
    <name evidence="4" type="ORF">Hamer_G001371</name>
</gene>
<feature type="domain" description="Brinker DNA-binding" evidence="3">
    <location>
        <begin position="16"/>
        <end position="60"/>
    </location>
</feature>
<dbReference type="GO" id="GO:0005634">
    <property type="term" value="C:nucleus"/>
    <property type="evidence" value="ECO:0007669"/>
    <property type="project" value="TreeGrafter"/>
</dbReference>
<reference evidence="4" key="1">
    <citation type="journal article" date="2021" name="Sci. Adv.">
        <title>The American lobster genome reveals insights on longevity, neural, and immune adaptations.</title>
        <authorList>
            <person name="Polinski J.M."/>
            <person name="Zimin A.V."/>
            <person name="Clark K.F."/>
            <person name="Kohn A.B."/>
            <person name="Sadowski N."/>
            <person name="Timp W."/>
            <person name="Ptitsyn A."/>
            <person name="Khanna P."/>
            <person name="Romanova D.Y."/>
            <person name="Williams P."/>
            <person name="Greenwood S.J."/>
            <person name="Moroz L.L."/>
            <person name="Walt D.R."/>
            <person name="Bodnar A.G."/>
        </authorList>
    </citation>
    <scope>NUCLEOTIDE SEQUENCE</scope>
    <source>
        <strain evidence="4">GMGI-L3</strain>
    </source>
</reference>
<evidence type="ECO:0000313" key="4">
    <source>
        <dbReference type="EMBL" id="KAG7175313.1"/>
    </source>
</evidence>
<dbReference type="PANTHER" id="PTHR19303:SF74">
    <property type="entry name" value="POGO TRANSPOSABLE ELEMENT WITH KRAB DOMAIN"/>
    <property type="match status" value="1"/>
</dbReference>
<keyword evidence="5" id="KW-1185">Reference proteome</keyword>